<dbReference type="Proteomes" id="UP000626109">
    <property type="component" value="Unassembled WGS sequence"/>
</dbReference>
<proteinExistence type="predicted"/>
<accession>A0A813LB01</accession>
<evidence type="ECO:0000313" key="2">
    <source>
        <dbReference type="EMBL" id="CAE8719471.1"/>
    </source>
</evidence>
<dbReference type="AlphaFoldDB" id="A0A813LB01"/>
<feature type="compositionally biased region" description="Basic and acidic residues" evidence="1">
    <location>
        <begin position="36"/>
        <end position="78"/>
    </location>
</feature>
<organism evidence="2 3">
    <name type="scientific">Polarella glacialis</name>
    <name type="common">Dinoflagellate</name>
    <dbReference type="NCBI Taxonomy" id="89957"/>
    <lineage>
        <taxon>Eukaryota</taxon>
        <taxon>Sar</taxon>
        <taxon>Alveolata</taxon>
        <taxon>Dinophyceae</taxon>
        <taxon>Suessiales</taxon>
        <taxon>Suessiaceae</taxon>
        <taxon>Polarella</taxon>
    </lineage>
</organism>
<name>A0A813LB01_POLGL</name>
<gene>
    <name evidence="2" type="ORF">PGLA2088_LOCUS40674</name>
</gene>
<feature type="region of interest" description="Disordered" evidence="1">
    <location>
        <begin position="23"/>
        <end position="78"/>
    </location>
</feature>
<dbReference type="EMBL" id="CAJNNW010033546">
    <property type="protein sequence ID" value="CAE8719471.1"/>
    <property type="molecule type" value="Genomic_DNA"/>
</dbReference>
<evidence type="ECO:0000313" key="3">
    <source>
        <dbReference type="Proteomes" id="UP000626109"/>
    </source>
</evidence>
<reference evidence="2" key="1">
    <citation type="submission" date="2021-02" db="EMBL/GenBank/DDBJ databases">
        <authorList>
            <person name="Dougan E. K."/>
            <person name="Rhodes N."/>
            <person name="Thang M."/>
            <person name="Chan C."/>
        </authorList>
    </citation>
    <scope>NUCLEOTIDE SEQUENCE</scope>
</reference>
<evidence type="ECO:0000256" key="1">
    <source>
        <dbReference type="SAM" id="MobiDB-lite"/>
    </source>
</evidence>
<protein>
    <submittedName>
        <fullName evidence="2">Uncharacterized protein</fullName>
    </submittedName>
</protein>
<comment type="caution">
    <text evidence="2">The sequence shown here is derived from an EMBL/GenBank/DDBJ whole genome shotgun (WGS) entry which is preliminary data.</text>
</comment>
<sequence length="128" mass="14327">MMENLRSNLADAKAEIMKLVDRTLSGQGNPAPAETVVKESKVEQVKAAQEPEKEQEKQPRKVENLKPAKVKQDPAGKRAKLEQKLEKIKEHLIKAVEAEDFVRAKLLKEKEAKLMIHLGLGDPVEVKA</sequence>